<protein>
    <submittedName>
        <fullName evidence="2">Uncharacterized protein LOC109065471</fullName>
    </submittedName>
</protein>
<evidence type="ECO:0000256" key="1">
    <source>
        <dbReference type="SAM" id="MobiDB-lite"/>
    </source>
</evidence>
<dbReference type="KEGG" id="ccar:109065471"/>
<dbReference type="GeneID" id="109065471"/>
<evidence type="ECO:0000313" key="2">
    <source>
        <dbReference type="RefSeq" id="XP_018937987.2"/>
    </source>
</evidence>
<organism evidence="2">
    <name type="scientific">Cyprinus carpio</name>
    <name type="common">Common carp</name>
    <dbReference type="NCBI Taxonomy" id="7962"/>
    <lineage>
        <taxon>Eukaryota</taxon>
        <taxon>Metazoa</taxon>
        <taxon>Chordata</taxon>
        <taxon>Craniata</taxon>
        <taxon>Vertebrata</taxon>
        <taxon>Euteleostomi</taxon>
        <taxon>Actinopterygii</taxon>
        <taxon>Neopterygii</taxon>
        <taxon>Teleostei</taxon>
        <taxon>Ostariophysi</taxon>
        <taxon>Cypriniformes</taxon>
        <taxon>Cyprinidae</taxon>
        <taxon>Cyprininae</taxon>
        <taxon>Cyprinus</taxon>
    </lineage>
</organism>
<dbReference type="AlphaFoldDB" id="A0A9Q9V4F1"/>
<name>A0A9Q9V4F1_CYPCA</name>
<feature type="region of interest" description="Disordered" evidence="1">
    <location>
        <begin position="264"/>
        <end position="285"/>
    </location>
</feature>
<feature type="compositionally biased region" description="Basic and acidic residues" evidence="1">
    <location>
        <begin position="218"/>
        <end position="228"/>
    </location>
</feature>
<gene>
    <name evidence="2" type="primary">LOC109065471</name>
</gene>
<feature type="region of interest" description="Disordered" evidence="1">
    <location>
        <begin position="407"/>
        <end position="442"/>
    </location>
</feature>
<feature type="region of interest" description="Disordered" evidence="1">
    <location>
        <begin position="210"/>
        <end position="231"/>
    </location>
</feature>
<feature type="compositionally biased region" description="Basic and acidic residues" evidence="1">
    <location>
        <begin position="51"/>
        <end position="64"/>
    </location>
</feature>
<sequence>MEEETAKSDVRNGLRNDIPLLQSMLAKLSLQHKHPISHQDKKVCKSVFYSEERLTNEEDRKDSTVRSYGDEEQPTRSSETEDGNEVVEEVKDALTNQERKNFLPVSLSTEIQASELSQQPSKNEFLEDKKNKETSTEEQVAEAALLPNNLSQETSAHTSYLSVSSDKVDYAQAGFKLEPLDEACGSPSNPVSMDTSRVLTHQTAVNLTSKTTRSASDPVKHTPKEKRPLSAPSISNQWEYEDIANAMSTKSFNKAAKILAQEDSGMSTGGAEHDNPLNKTQKKGVKNKMKTLTQKLMEKLKDKHYCEHTSSKSTQDSVEEEGQNLNVMEMEAKAPEIPPPLPPKKGKYVFLDRRFTLKDFKLDLEPINLMEEIFSGSEWLSYLPSKESPSEKDTSDQSMTNDVLQPEKGIQLNVPLPTPEQDQSEDIKDNQDSVSDPQEDNVAKANSDLDVKHLEQDPNIFAIPKALLTSNAIKQRAGIDCEPNKSEDICDRMDMYIIPRNDFPLMKRKASDAPLDFSAVKSFEFLDNSALKSRIRLSKKRHHRPPKKHKKVKTEMLSAIFYKIPPVILNESCQRISTTS</sequence>
<dbReference type="RefSeq" id="XP_018937987.2">
    <property type="nucleotide sequence ID" value="XM_019082442.2"/>
</dbReference>
<feature type="compositionally biased region" description="Polar residues" evidence="1">
    <location>
        <begin position="113"/>
        <end position="122"/>
    </location>
</feature>
<proteinExistence type="predicted"/>
<feature type="region of interest" description="Disordered" evidence="1">
    <location>
        <begin position="51"/>
        <end position="86"/>
    </location>
</feature>
<dbReference type="Proteomes" id="UP001155660">
    <property type="component" value="Chromosome A1"/>
</dbReference>
<reference evidence="2" key="1">
    <citation type="submission" date="2025-08" db="UniProtKB">
        <authorList>
            <consortium name="RefSeq"/>
        </authorList>
    </citation>
    <scope>IDENTIFICATION</scope>
    <source>
        <tissue evidence="2">Muscle</tissue>
    </source>
</reference>
<feature type="compositionally biased region" description="Basic and acidic residues" evidence="1">
    <location>
        <begin position="124"/>
        <end position="135"/>
    </location>
</feature>
<accession>A0A9Q9V4F1</accession>
<feature type="region of interest" description="Disordered" evidence="1">
    <location>
        <begin position="113"/>
        <end position="138"/>
    </location>
</feature>
<dbReference type="OrthoDB" id="8960114at2759"/>